<proteinExistence type="predicted"/>
<dbReference type="EMBL" id="MTEI01000003">
    <property type="protein sequence ID" value="OQW88624.1"/>
    <property type="molecule type" value="Genomic_DNA"/>
</dbReference>
<evidence type="ECO:0000313" key="3">
    <source>
        <dbReference type="Proteomes" id="UP000192505"/>
    </source>
</evidence>
<protein>
    <submittedName>
        <fullName evidence="2">Uncharacterized protein</fullName>
    </submittedName>
</protein>
<keyword evidence="1" id="KW-1133">Transmembrane helix</keyword>
<dbReference type="Proteomes" id="UP000192505">
    <property type="component" value="Unassembled WGS sequence"/>
</dbReference>
<organism evidence="2 3">
    <name type="scientific">Rhodoferax ferrireducens</name>
    <dbReference type="NCBI Taxonomy" id="192843"/>
    <lineage>
        <taxon>Bacteria</taxon>
        <taxon>Pseudomonadati</taxon>
        <taxon>Pseudomonadota</taxon>
        <taxon>Betaproteobacteria</taxon>
        <taxon>Burkholderiales</taxon>
        <taxon>Comamonadaceae</taxon>
        <taxon>Rhodoferax</taxon>
    </lineage>
</organism>
<sequence length="147" mass="15938">MCNSEQSGMRQILKLGRELWACFFGRSAPPVKPQLQNFRFSDQLPGHLVLARHGAGLWAICLQVAQGSPVVRWLAAAVVVTGMVLLFHAVVTQSVHQSGLRQQALAVHARAVQRCQLLAKASARRSCLLELAARPPVTLSLPGAVSR</sequence>
<name>A0A1W9KVL0_9BURK</name>
<reference evidence="2 3" key="1">
    <citation type="submission" date="2017-01" db="EMBL/GenBank/DDBJ databases">
        <title>Novel large sulfur bacteria in the metagenomes of groundwater-fed chemosynthetic microbial mats in the Lake Huron basin.</title>
        <authorList>
            <person name="Sharrar A.M."/>
            <person name="Flood B.E."/>
            <person name="Bailey J.V."/>
            <person name="Jones D.S."/>
            <person name="Biddanda B."/>
            <person name="Ruberg S.A."/>
            <person name="Marcus D.N."/>
            <person name="Dick G.J."/>
        </authorList>
    </citation>
    <scope>NUCLEOTIDE SEQUENCE [LARGE SCALE GENOMIC DNA]</scope>
    <source>
        <strain evidence="2">A7</strain>
    </source>
</reference>
<keyword evidence="1" id="KW-0472">Membrane</keyword>
<comment type="caution">
    <text evidence="2">The sequence shown here is derived from an EMBL/GenBank/DDBJ whole genome shotgun (WGS) entry which is preliminary data.</text>
</comment>
<evidence type="ECO:0000256" key="1">
    <source>
        <dbReference type="SAM" id="Phobius"/>
    </source>
</evidence>
<accession>A0A1W9KVL0</accession>
<dbReference type="AlphaFoldDB" id="A0A1W9KVL0"/>
<gene>
    <name evidence="2" type="ORF">BWK72_06455</name>
</gene>
<evidence type="ECO:0000313" key="2">
    <source>
        <dbReference type="EMBL" id="OQW88624.1"/>
    </source>
</evidence>
<keyword evidence="1" id="KW-0812">Transmembrane</keyword>
<feature type="transmembrane region" description="Helical" evidence="1">
    <location>
        <begin position="73"/>
        <end position="91"/>
    </location>
</feature>